<reference evidence="2 3" key="1">
    <citation type="submission" date="2016-10" db="EMBL/GenBank/DDBJ databases">
        <authorList>
            <person name="de Groot N.N."/>
        </authorList>
    </citation>
    <scope>NUCLEOTIDE SEQUENCE [LARGE SCALE GENOMIC DNA]</scope>
    <source>
        <strain evidence="2">1</strain>
    </source>
</reference>
<dbReference type="STRING" id="51642.NSMM_260071"/>
<proteinExistence type="predicted"/>
<organism evidence="2 3">
    <name type="scientific">Nitrosomonas mobilis</name>
    <dbReference type="NCBI Taxonomy" id="51642"/>
    <lineage>
        <taxon>Bacteria</taxon>
        <taxon>Pseudomonadati</taxon>
        <taxon>Pseudomonadota</taxon>
        <taxon>Betaproteobacteria</taxon>
        <taxon>Nitrosomonadales</taxon>
        <taxon>Nitrosomonadaceae</taxon>
        <taxon>Nitrosomonas</taxon>
    </lineage>
</organism>
<dbReference type="Gene3D" id="3.40.50.1820">
    <property type="entry name" value="alpha/beta hydrolase"/>
    <property type="match status" value="1"/>
</dbReference>
<name>A0A1G5SC60_9PROT</name>
<dbReference type="GO" id="GO:0016020">
    <property type="term" value="C:membrane"/>
    <property type="evidence" value="ECO:0007669"/>
    <property type="project" value="TreeGrafter"/>
</dbReference>
<dbReference type="Pfam" id="PF12697">
    <property type="entry name" value="Abhydrolase_6"/>
    <property type="match status" value="1"/>
</dbReference>
<evidence type="ECO:0000313" key="3">
    <source>
        <dbReference type="Proteomes" id="UP000198729"/>
    </source>
</evidence>
<dbReference type="InterPro" id="IPR050266">
    <property type="entry name" value="AB_hydrolase_sf"/>
</dbReference>
<evidence type="ECO:0000313" key="2">
    <source>
        <dbReference type="EMBL" id="SCZ84775.1"/>
    </source>
</evidence>
<gene>
    <name evidence="2" type="ORF">NSMM_260071</name>
</gene>
<dbReference type="SUPFAM" id="SSF53474">
    <property type="entry name" value="alpha/beta-Hydrolases"/>
    <property type="match status" value="1"/>
</dbReference>
<protein>
    <submittedName>
        <fullName evidence="2">Esterase/lipase/thioesterase family protein</fullName>
    </submittedName>
</protein>
<dbReference type="InterPro" id="IPR029058">
    <property type="entry name" value="AB_hydrolase_fold"/>
</dbReference>
<keyword evidence="3" id="KW-1185">Reference proteome</keyword>
<dbReference type="Proteomes" id="UP000198729">
    <property type="component" value="Unassembled WGS sequence"/>
</dbReference>
<evidence type="ECO:0000259" key="1">
    <source>
        <dbReference type="Pfam" id="PF12697"/>
    </source>
</evidence>
<dbReference type="InterPro" id="IPR000073">
    <property type="entry name" value="AB_hydrolase_1"/>
</dbReference>
<sequence length="305" mass="34693">MLRNTQYRYLRVPTLSDDKDKPREYHQIAYTDWGDQDNPHIVLCAHGLTRNCRDFDFLAAALEHDFRVISVDMVGRGRSDWLSDAMGYSSPLVYLSDFENLLRHVCVRHGRAAKLYWVGVSMGGLLGLLLASRAHLPIPVQALVISDIGPYIPATILKAFADYVGKSPQFKNLNELESYLRLLSAASGEMTDAQWRHIAKYSARENADGTVGLRYDPAISISFRPDVVKNIDLWTHWDRLDISVLVLRGKESDILPAQLAARMKERHADTEIIELERVGHAPLLIDFQQIQIVRNFLLQCKSHSR</sequence>
<dbReference type="PANTHER" id="PTHR43798:SF33">
    <property type="entry name" value="HYDROLASE, PUTATIVE (AFU_ORTHOLOGUE AFUA_2G14860)-RELATED"/>
    <property type="match status" value="1"/>
</dbReference>
<dbReference type="RefSeq" id="WP_245654658.1">
    <property type="nucleotide sequence ID" value="NZ_FMWO01000032.1"/>
</dbReference>
<dbReference type="PANTHER" id="PTHR43798">
    <property type="entry name" value="MONOACYLGLYCEROL LIPASE"/>
    <property type="match status" value="1"/>
</dbReference>
<dbReference type="AlphaFoldDB" id="A0A1G5SC60"/>
<dbReference type="EMBL" id="FMWO01000032">
    <property type="protein sequence ID" value="SCZ84775.1"/>
    <property type="molecule type" value="Genomic_DNA"/>
</dbReference>
<dbReference type="PRINTS" id="PR00111">
    <property type="entry name" value="ABHYDROLASE"/>
</dbReference>
<feature type="domain" description="AB hydrolase-1" evidence="1">
    <location>
        <begin position="42"/>
        <end position="284"/>
    </location>
</feature>
<accession>A0A1G5SC60</accession>